<name>A0A9P6UGF4_9FUNG</name>
<evidence type="ECO:0000313" key="2">
    <source>
        <dbReference type="EMBL" id="KAG0293037.1"/>
    </source>
</evidence>
<proteinExistence type="predicted"/>
<protein>
    <submittedName>
        <fullName evidence="2">Uncharacterized protein</fullName>
    </submittedName>
</protein>
<gene>
    <name evidence="2" type="ORF">BGZ97_005440</name>
</gene>
<feature type="compositionally biased region" description="Basic residues" evidence="1">
    <location>
        <begin position="1"/>
        <end position="11"/>
    </location>
</feature>
<evidence type="ECO:0000256" key="1">
    <source>
        <dbReference type="SAM" id="MobiDB-lite"/>
    </source>
</evidence>
<feature type="region of interest" description="Disordered" evidence="1">
    <location>
        <begin position="177"/>
        <end position="200"/>
    </location>
</feature>
<sequence>MAPPRIRRGGKKLPPSAGRTAAAAKKAQAEAAAAAAAASNPDTLEKAPQVLDPENESGDATVSMEVDQESQDAKAWIKQNVDQEIARIRATGTAIEPLKVKNFGIVVDLSRKKPLGINRIEIDSKTDFKKVQQIMVSPGIPYPHKENFEYVNVLLFTDSTETPMLVPYLYDTKYKTQEPLEEEDSHDTTTTTTTPAPVAEDERPWIPVKNNLTEWLLVNSLHMRAKHHIDEFHDI</sequence>
<keyword evidence="3" id="KW-1185">Reference proteome</keyword>
<dbReference type="Proteomes" id="UP000823405">
    <property type="component" value="Unassembled WGS sequence"/>
</dbReference>
<evidence type="ECO:0000313" key="3">
    <source>
        <dbReference type="Proteomes" id="UP000823405"/>
    </source>
</evidence>
<dbReference type="EMBL" id="JAAAIN010002450">
    <property type="protein sequence ID" value="KAG0293037.1"/>
    <property type="molecule type" value="Genomic_DNA"/>
</dbReference>
<feature type="compositionally biased region" description="Low complexity" evidence="1">
    <location>
        <begin position="21"/>
        <end position="38"/>
    </location>
</feature>
<accession>A0A9P6UGF4</accession>
<feature type="region of interest" description="Disordered" evidence="1">
    <location>
        <begin position="1"/>
        <end position="58"/>
    </location>
</feature>
<reference evidence="2" key="1">
    <citation type="journal article" date="2020" name="Fungal Divers.">
        <title>Resolving the Mortierellaceae phylogeny through synthesis of multi-gene phylogenetics and phylogenomics.</title>
        <authorList>
            <person name="Vandepol N."/>
            <person name="Liber J."/>
            <person name="Desiro A."/>
            <person name="Na H."/>
            <person name="Kennedy M."/>
            <person name="Barry K."/>
            <person name="Grigoriev I.V."/>
            <person name="Miller A.N."/>
            <person name="O'Donnell K."/>
            <person name="Stajich J.E."/>
            <person name="Bonito G."/>
        </authorList>
    </citation>
    <scope>NUCLEOTIDE SEQUENCE</scope>
    <source>
        <strain evidence="2">NVP60</strain>
    </source>
</reference>
<organism evidence="2 3">
    <name type="scientific">Linnemannia gamsii</name>
    <dbReference type="NCBI Taxonomy" id="64522"/>
    <lineage>
        <taxon>Eukaryota</taxon>
        <taxon>Fungi</taxon>
        <taxon>Fungi incertae sedis</taxon>
        <taxon>Mucoromycota</taxon>
        <taxon>Mortierellomycotina</taxon>
        <taxon>Mortierellomycetes</taxon>
        <taxon>Mortierellales</taxon>
        <taxon>Mortierellaceae</taxon>
        <taxon>Linnemannia</taxon>
    </lineage>
</organism>
<comment type="caution">
    <text evidence="2">The sequence shown here is derived from an EMBL/GenBank/DDBJ whole genome shotgun (WGS) entry which is preliminary data.</text>
</comment>
<dbReference type="AlphaFoldDB" id="A0A9P6UGF4"/>
<dbReference type="OrthoDB" id="5596992at2759"/>